<name>A0A7Z0NBQ9_9GAMM</name>
<dbReference type="Proteomes" id="UP000520876">
    <property type="component" value="Unassembled WGS sequence"/>
</dbReference>
<dbReference type="AlphaFoldDB" id="A0A7Z0NBQ9"/>
<dbReference type="EMBL" id="JACCGK010000034">
    <property type="protein sequence ID" value="NYT75257.1"/>
    <property type="molecule type" value="Genomic_DNA"/>
</dbReference>
<comment type="caution">
    <text evidence="1">The sequence shown here is derived from an EMBL/GenBank/DDBJ whole genome shotgun (WGS) entry which is preliminary data.</text>
</comment>
<proteinExistence type="predicted"/>
<gene>
    <name evidence="1" type="ORF">HZU72_23010</name>
</gene>
<accession>A0A7Z0NBQ9</accession>
<keyword evidence="2" id="KW-1185">Reference proteome</keyword>
<sequence length="50" mass="5891">MVDTTHKHHDAGYKELFSYSEFVQQLIEGFAPADIFGYRPSRFIHRNGLY</sequence>
<dbReference type="RefSeq" id="WP_180096241.1">
    <property type="nucleotide sequence ID" value="NZ_CAXAZJ010000023.1"/>
</dbReference>
<protein>
    <submittedName>
        <fullName evidence="1">Uncharacterized protein</fullName>
    </submittedName>
</protein>
<organism evidence="1 2">
    <name type="scientific">Vreelandella sedimenti</name>
    <dbReference type="NCBI Taxonomy" id="2729618"/>
    <lineage>
        <taxon>Bacteria</taxon>
        <taxon>Pseudomonadati</taxon>
        <taxon>Pseudomonadota</taxon>
        <taxon>Gammaproteobacteria</taxon>
        <taxon>Oceanospirillales</taxon>
        <taxon>Halomonadaceae</taxon>
        <taxon>Vreelandella</taxon>
    </lineage>
</organism>
<reference evidence="1 2" key="1">
    <citation type="submission" date="2020-07" db="EMBL/GenBank/DDBJ databases">
        <title>Halomonas sp. QX-2 draft genome sequence.</title>
        <authorList>
            <person name="Qiu X."/>
        </authorList>
    </citation>
    <scope>NUCLEOTIDE SEQUENCE [LARGE SCALE GENOMIC DNA]</scope>
    <source>
        <strain evidence="1 2">QX-2</strain>
    </source>
</reference>
<evidence type="ECO:0000313" key="1">
    <source>
        <dbReference type="EMBL" id="NYT75257.1"/>
    </source>
</evidence>
<evidence type="ECO:0000313" key="2">
    <source>
        <dbReference type="Proteomes" id="UP000520876"/>
    </source>
</evidence>